<dbReference type="PANTHER" id="PTHR30592">
    <property type="entry name" value="FORMATE DEHYDROGENASE"/>
    <property type="match status" value="1"/>
</dbReference>
<dbReference type="SUPFAM" id="SSF53927">
    <property type="entry name" value="Cytidine deaminase-like"/>
    <property type="match status" value="1"/>
</dbReference>
<dbReference type="InterPro" id="IPR003786">
    <property type="entry name" value="FdhD"/>
</dbReference>
<evidence type="ECO:0000313" key="4">
    <source>
        <dbReference type="Proteomes" id="UP001596411"/>
    </source>
</evidence>
<name>A0ABW2F369_9GAMM</name>
<dbReference type="PIRSF" id="PIRSF015626">
    <property type="entry name" value="FdhD"/>
    <property type="match status" value="1"/>
</dbReference>
<dbReference type="PANTHER" id="PTHR30592:SF1">
    <property type="entry name" value="SULFUR CARRIER PROTEIN FDHD"/>
    <property type="match status" value="1"/>
</dbReference>
<evidence type="ECO:0000256" key="1">
    <source>
        <dbReference type="ARBA" id="ARBA00022490"/>
    </source>
</evidence>
<reference evidence="4" key="1">
    <citation type="journal article" date="2019" name="Int. J. Syst. Evol. Microbiol.">
        <title>The Global Catalogue of Microorganisms (GCM) 10K type strain sequencing project: providing services to taxonomists for standard genome sequencing and annotation.</title>
        <authorList>
            <consortium name="The Broad Institute Genomics Platform"/>
            <consortium name="The Broad Institute Genome Sequencing Center for Infectious Disease"/>
            <person name="Wu L."/>
            <person name="Ma J."/>
        </authorList>
    </citation>
    <scope>NUCLEOTIDE SEQUENCE [LARGE SCALE GENOMIC DNA]</scope>
    <source>
        <strain evidence="4">CGMCC 1.13666</strain>
    </source>
</reference>
<protein>
    <submittedName>
        <fullName evidence="3">Formate dehydrogenase accessory sulfurtransferase FdhD</fullName>
    </submittedName>
</protein>
<dbReference type="InterPro" id="IPR016193">
    <property type="entry name" value="Cytidine_deaminase-like"/>
</dbReference>
<keyword evidence="4" id="KW-1185">Reference proteome</keyword>
<dbReference type="Proteomes" id="UP001596411">
    <property type="component" value="Unassembled WGS sequence"/>
</dbReference>
<gene>
    <name evidence="3" type="ORF">ACFQH5_17370</name>
</gene>
<dbReference type="Gene3D" id="3.10.20.10">
    <property type="match status" value="1"/>
</dbReference>
<comment type="caution">
    <text evidence="3">The sequence shown here is derived from an EMBL/GenBank/DDBJ whole genome shotgun (WGS) entry which is preliminary data.</text>
</comment>
<evidence type="ECO:0000313" key="3">
    <source>
        <dbReference type="EMBL" id="MFC7091317.1"/>
    </source>
</evidence>
<dbReference type="Gene3D" id="3.40.140.10">
    <property type="entry name" value="Cytidine Deaminase, domain 2"/>
    <property type="match status" value="1"/>
</dbReference>
<keyword evidence="1" id="KW-0963">Cytoplasm</keyword>
<dbReference type="EMBL" id="JBHSZP010000036">
    <property type="protein sequence ID" value="MFC7091317.1"/>
    <property type="molecule type" value="Genomic_DNA"/>
</dbReference>
<organism evidence="3 4">
    <name type="scientific">Halomonas salifodinae</name>
    <dbReference type="NCBI Taxonomy" id="438745"/>
    <lineage>
        <taxon>Bacteria</taxon>
        <taxon>Pseudomonadati</taxon>
        <taxon>Pseudomonadota</taxon>
        <taxon>Gammaproteobacteria</taxon>
        <taxon>Oceanospirillales</taxon>
        <taxon>Halomonadaceae</taxon>
        <taxon>Halomonas</taxon>
    </lineage>
</organism>
<sequence>MPIAATSLATTSMPAVAPLRRRRAVCDSASTYRDSRRRPLRDQCGPAEAPLTLLLNDSPMATLLATPESLESLALGHAYTAGWISRADQVTEVRLARLRHGLAVHLSVAPRLEAQALALRRAGPSLSSCGACGLAEEGQLLAGLRRLPARSPLPAAALRRGLEALGAHSAPGLHLALGLDARGRPLALGRDIGRHNALDRVIGEGLRRAADPGWHFAALLVSSRCSLELVHKAVRAGVATLATLALPSDMAVEVARACDLNLICCHRGRDLELLSGQAPDNEEDLL</sequence>
<evidence type="ECO:0000256" key="2">
    <source>
        <dbReference type="ARBA" id="ARBA00023150"/>
    </source>
</evidence>
<dbReference type="Pfam" id="PF02634">
    <property type="entry name" value="FdhD-NarQ"/>
    <property type="match status" value="1"/>
</dbReference>
<proteinExistence type="predicted"/>
<dbReference type="RefSeq" id="WP_346063902.1">
    <property type="nucleotide sequence ID" value="NZ_BAAADR010000022.1"/>
</dbReference>
<keyword evidence="2" id="KW-0501">Molybdenum cofactor biosynthesis</keyword>
<accession>A0ABW2F369</accession>